<keyword evidence="10" id="KW-1133">Transmembrane helix</keyword>
<protein>
    <recommendedName>
        <fullName evidence="2">histidine kinase</fullName>
        <ecNumber evidence="2">2.7.13.3</ecNumber>
    </recommendedName>
</protein>
<dbReference type="RefSeq" id="WP_313895521.1">
    <property type="nucleotide sequence ID" value="NZ_JABXWF010000001.1"/>
</dbReference>
<keyword evidence="8" id="KW-0902">Two-component regulatory system</keyword>
<keyword evidence="3" id="KW-0597">Phosphoprotein</keyword>
<evidence type="ECO:0000256" key="7">
    <source>
        <dbReference type="ARBA" id="ARBA00022840"/>
    </source>
</evidence>
<evidence type="ECO:0000256" key="1">
    <source>
        <dbReference type="ARBA" id="ARBA00000085"/>
    </source>
</evidence>
<accession>A0ABU4N485</accession>
<dbReference type="SMART" id="SM00387">
    <property type="entry name" value="HATPase_c"/>
    <property type="match status" value="1"/>
</dbReference>
<feature type="domain" description="Histidine kinase/HSP90-like ATPase" evidence="11">
    <location>
        <begin position="335"/>
        <end position="443"/>
    </location>
</feature>
<feature type="compositionally biased region" description="Gly residues" evidence="9">
    <location>
        <begin position="393"/>
        <end position="405"/>
    </location>
</feature>
<feature type="transmembrane region" description="Helical" evidence="10">
    <location>
        <begin position="180"/>
        <end position="202"/>
    </location>
</feature>
<evidence type="ECO:0000313" key="12">
    <source>
        <dbReference type="EMBL" id="MDX3044620.1"/>
    </source>
</evidence>
<dbReference type="GO" id="GO:0016301">
    <property type="term" value="F:kinase activity"/>
    <property type="evidence" value="ECO:0007669"/>
    <property type="project" value="UniProtKB-KW"/>
</dbReference>
<evidence type="ECO:0000256" key="5">
    <source>
        <dbReference type="ARBA" id="ARBA00022741"/>
    </source>
</evidence>
<dbReference type="Gene3D" id="3.30.565.10">
    <property type="entry name" value="Histidine kinase-like ATPase, C-terminal domain"/>
    <property type="match status" value="1"/>
</dbReference>
<evidence type="ECO:0000256" key="2">
    <source>
        <dbReference type="ARBA" id="ARBA00012438"/>
    </source>
</evidence>
<evidence type="ECO:0000256" key="10">
    <source>
        <dbReference type="SAM" id="Phobius"/>
    </source>
</evidence>
<keyword evidence="7" id="KW-0067">ATP-binding</keyword>
<evidence type="ECO:0000256" key="6">
    <source>
        <dbReference type="ARBA" id="ARBA00022777"/>
    </source>
</evidence>
<sequence>MTPPNTPAPAPSPDPGSAGERVLRIPGPLMSDPEYRVILSLVVRLASWRMADRAHPRVRRWGVPVLCVVLGLPPALDTSDGPGVPVALALAAAFAVPLLWRERAPLLVFAVTTAVLTVSFPLDTVTGSATAWVVALYQVGRREPPRRLAGAVVVALVWILGWAFFARSGHQLEQITRPDVVTLLTVLLLWACAGLGLASRLVNAALTALEKERDQQARLAAAQERARVSREMHDILGHTLAVVVGLADGAAALTRTDPGRGADTLRVIADSGRDALGELRRLLAVIGEDDMPRDEAPLAPQPGLADLDALMERVRGACPTATLHTEGDLTALSQGLQLAVYRIVQEALTNSLKYAGTDTTVGVSVTADAHLVRVVVEDTGPPHAAGTDRRGDGSGGGRGSGGRGVVGMRQRAALYEGSVSAGPNTRGGWTVRARLRTTPPTGTTARTPKESPA</sequence>
<dbReference type="InterPro" id="IPR003594">
    <property type="entry name" value="HATPase_dom"/>
</dbReference>
<proteinExistence type="predicted"/>
<feature type="transmembrane region" description="Helical" evidence="10">
    <location>
        <begin position="107"/>
        <end position="136"/>
    </location>
</feature>
<dbReference type="Proteomes" id="UP001282474">
    <property type="component" value="Unassembled WGS sequence"/>
</dbReference>
<evidence type="ECO:0000256" key="9">
    <source>
        <dbReference type="SAM" id="MobiDB-lite"/>
    </source>
</evidence>
<dbReference type="Gene3D" id="1.20.5.1930">
    <property type="match status" value="1"/>
</dbReference>
<evidence type="ECO:0000313" key="13">
    <source>
        <dbReference type="Proteomes" id="UP001282474"/>
    </source>
</evidence>
<dbReference type="Pfam" id="PF02518">
    <property type="entry name" value="HATPase_c"/>
    <property type="match status" value="1"/>
</dbReference>
<evidence type="ECO:0000256" key="3">
    <source>
        <dbReference type="ARBA" id="ARBA00022553"/>
    </source>
</evidence>
<keyword evidence="10" id="KW-0472">Membrane</keyword>
<dbReference type="EMBL" id="JARAWJ010000096">
    <property type="protein sequence ID" value="MDX3044620.1"/>
    <property type="molecule type" value="Genomic_DNA"/>
</dbReference>
<dbReference type="EC" id="2.7.13.3" evidence="2"/>
<dbReference type="CDD" id="cd16917">
    <property type="entry name" value="HATPase_UhpB-NarQ-NarX-like"/>
    <property type="match status" value="1"/>
</dbReference>
<dbReference type="Pfam" id="PF07730">
    <property type="entry name" value="HisKA_3"/>
    <property type="match status" value="1"/>
</dbReference>
<feature type="transmembrane region" description="Helical" evidence="10">
    <location>
        <begin position="148"/>
        <end position="168"/>
    </location>
</feature>
<feature type="compositionally biased region" description="Low complexity" evidence="9">
    <location>
        <begin position="436"/>
        <end position="446"/>
    </location>
</feature>
<name>A0ABU4N485_9ACTN</name>
<evidence type="ECO:0000259" key="11">
    <source>
        <dbReference type="SMART" id="SM00387"/>
    </source>
</evidence>
<comment type="catalytic activity">
    <reaction evidence="1">
        <text>ATP + protein L-histidine = ADP + protein N-phospho-L-histidine.</text>
        <dbReference type="EC" id="2.7.13.3"/>
    </reaction>
</comment>
<keyword evidence="4" id="KW-0808">Transferase</keyword>
<feature type="compositionally biased region" description="Pro residues" evidence="9">
    <location>
        <begin position="1"/>
        <end position="14"/>
    </location>
</feature>
<evidence type="ECO:0000256" key="8">
    <source>
        <dbReference type="ARBA" id="ARBA00023012"/>
    </source>
</evidence>
<dbReference type="InterPro" id="IPR036890">
    <property type="entry name" value="HATPase_C_sf"/>
</dbReference>
<gene>
    <name evidence="12" type="ORF">PV383_46815</name>
</gene>
<keyword evidence="13" id="KW-1185">Reference proteome</keyword>
<organism evidence="12 13">
    <name type="scientific">Streptomyces caniscabiei</name>
    <dbReference type="NCBI Taxonomy" id="2746961"/>
    <lineage>
        <taxon>Bacteria</taxon>
        <taxon>Bacillati</taxon>
        <taxon>Actinomycetota</taxon>
        <taxon>Actinomycetes</taxon>
        <taxon>Kitasatosporales</taxon>
        <taxon>Streptomycetaceae</taxon>
        <taxon>Streptomyces</taxon>
    </lineage>
</organism>
<feature type="region of interest" description="Disordered" evidence="9">
    <location>
        <begin position="378"/>
        <end position="405"/>
    </location>
</feature>
<dbReference type="InterPro" id="IPR050482">
    <property type="entry name" value="Sensor_HK_TwoCompSys"/>
</dbReference>
<keyword evidence="5" id="KW-0547">Nucleotide-binding</keyword>
<feature type="region of interest" description="Disordered" evidence="9">
    <location>
        <begin position="1"/>
        <end position="23"/>
    </location>
</feature>
<keyword evidence="6 12" id="KW-0418">Kinase</keyword>
<comment type="caution">
    <text evidence="12">The sequence shown here is derived from an EMBL/GenBank/DDBJ whole genome shotgun (WGS) entry which is preliminary data.</text>
</comment>
<keyword evidence="10" id="KW-0812">Transmembrane</keyword>
<dbReference type="InterPro" id="IPR011712">
    <property type="entry name" value="Sig_transdc_His_kin_sub3_dim/P"/>
</dbReference>
<reference evidence="12 13" key="1">
    <citation type="journal article" date="2023" name="Microb. Genom.">
        <title>Mesoterricola silvestris gen. nov., sp. nov., Mesoterricola sediminis sp. nov., Geothrix oryzae sp. nov., Geothrix edaphica sp. nov., Geothrix rubra sp. nov., and Geothrix limicola sp. nov., six novel members of Acidobacteriota isolated from soils.</title>
        <authorList>
            <person name="Weisberg A.J."/>
            <person name="Pearce E."/>
            <person name="Kramer C.G."/>
            <person name="Chang J.H."/>
            <person name="Clarke C.R."/>
        </authorList>
    </citation>
    <scope>NUCLEOTIDE SEQUENCE [LARGE SCALE GENOMIC DNA]</scope>
    <source>
        <strain evidence="12 13">NE20-4-1</strain>
    </source>
</reference>
<dbReference type="SUPFAM" id="SSF55874">
    <property type="entry name" value="ATPase domain of HSP90 chaperone/DNA topoisomerase II/histidine kinase"/>
    <property type="match status" value="1"/>
</dbReference>
<dbReference type="PANTHER" id="PTHR24421:SF10">
    <property type="entry name" value="NITRATE_NITRITE SENSOR PROTEIN NARQ"/>
    <property type="match status" value="1"/>
</dbReference>
<feature type="region of interest" description="Disordered" evidence="9">
    <location>
        <begin position="417"/>
        <end position="453"/>
    </location>
</feature>
<evidence type="ECO:0000256" key="4">
    <source>
        <dbReference type="ARBA" id="ARBA00022679"/>
    </source>
</evidence>
<dbReference type="PANTHER" id="PTHR24421">
    <property type="entry name" value="NITRATE/NITRITE SENSOR PROTEIN NARX-RELATED"/>
    <property type="match status" value="1"/>
</dbReference>